<evidence type="ECO:0000313" key="2">
    <source>
        <dbReference type="EMBL" id="MDM9630366.1"/>
    </source>
</evidence>
<accession>A0ABT7WBS1</accession>
<evidence type="ECO:0000256" key="1">
    <source>
        <dbReference type="SAM" id="Phobius"/>
    </source>
</evidence>
<gene>
    <name evidence="2" type="ORF">QU605_02725</name>
</gene>
<protein>
    <submittedName>
        <fullName evidence="2">Uncharacterized protein</fullName>
    </submittedName>
</protein>
<evidence type="ECO:0000313" key="3">
    <source>
        <dbReference type="Proteomes" id="UP001174839"/>
    </source>
</evidence>
<sequence length="42" mass="4615">MERDIQFGIRLLNGFLKAMIFVLVLVLGAVLITMLLALLGVV</sequence>
<keyword evidence="1" id="KW-0812">Transmembrane</keyword>
<keyword evidence="3" id="KW-1185">Reference proteome</keyword>
<keyword evidence="1" id="KW-0472">Membrane</keyword>
<feature type="transmembrane region" description="Helical" evidence="1">
    <location>
        <begin position="20"/>
        <end position="41"/>
    </location>
</feature>
<dbReference type="RefSeq" id="WP_289723724.1">
    <property type="nucleotide sequence ID" value="NZ_JAUDUY010000001.1"/>
</dbReference>
<comment type="caution">
    <text evidence="2">The sequence shown here is derived from an EMBL/GenBank/DDBJ whole genome shotgun (WGS) entry which is preliminary data.</text>
</comment>
<dbReference type="EMBL" id="JAUDUY010000001">
    <property type="protein sequence ID" value="MDM9630366.1"/>
    <property type="molecule type" value="Genomic_DNA"/>
</dbReference>
<proteinExistence type="predicted"/>
<keyword evidence="1" id="KW-1133">Transmembrane helix</keyword>
<name>A0ABT7WBS1_9FLAO</name>
<organism evidence="2 3">
    <name type="scientific">Robiginitalea aurantiaca</name>
    <dbReference type="NCBI Taxonomy" id="3056915"/>
    <lineage>
        <taxon>Bacteria</taxon>
        <taxon>Pseudomonadati</taxon>
        <taxon>Bacteroidota</taxon>
        <taxon>Flavobacteriia</taxon>
        <taxon>Flavobacteriales</taxon>
        <taxon>Flavobacteriaceae</taxon>
        <taxon>Robiginitalea</taxon>
    </lineage>
</organism>
<reference evidence="2" key="1">
    <citation type="submission" date="2023-06" db="EMBL/GenBank/DDBJ databases">
        <title>Robiginitalea aurantiacus sp. nov. and Algoriphagus sediminis sp. nov., isolated from coastal sediment.</title>
        <authorList>
            <person name="Zhou Z.Y."/>
            <person name="An J."/>
            <person name="Jia Y.W."/>
            <person name="Du Z.J."/>
        </authorList>
    </citation>
    <scope>NUCLEOTIDE SEQUENCE</scope>
    <source>
        <strain evidence="2">M39</strain>
    </source>
</reference>
<dbReference type="Proteomes" id="UP001174839">
    <property type="component" value="Unassembled WGS sequence"/>
</dbReference>